<sequence>MLVLPLIAHTFATPGRSPVLRLPSAASVSGRLDGAQSAATLAEENELLRARVAELEERAESTEGLCELLDDGGGWTSSLRTRASWLLGLLVCQSASSLVLAENESLLLEHPTVIFFMTMLRTRSIVSDELLRAAVLAFILVVAGLADAAAISASLFLIVSTSVVLGTLLPLLLQAAKIDAAHASTTIQVVMDVLGVLITCSVAPVVFGALAT</sequence>
<name>A0A0D3KNF5_EMIH1</name>
<feature type="transmembrane region" description="Helical" evidence="2">
    <location>
        <begin position="155"/>
        <end position="173"/>
    </location>
</feature>
<evidence type="ECO:0000313" key="3">
    <source>
        <dbReference type="EnsemblProtists" id="EOD37290"/>
    </source>
</evidence>
<dbReference type="InterPro" id="IPR036739">
    <property type="entry name" value="SLC41_membr_dom_sf"/>
</dbReference>
<protein>
    <recommendedName>
        <fullName evidence="5">SLC41A/MgtE integral membrane domain-containing protein</fullName>
    </recommendedName>
</protein>
<evidence type="ECO:0000313" key="4">
    <source>
        <dbReference type="Proteomes" id="UP000013827"/>
    </source>
</evidence>
<proteinExistence type="predicted"/>
<organism evidence="3 4">
    <name type="scientific">Emiliania huxleyi (strain CCMP1516)</name>
    <dbReference type="NCBI Taxonomy" id="280463"/>
    <lineage>
        <taxon>Eukaryota</taxon>
        <taxon>Haptista</taxon>
        <taxon>Haptophyta</taxon>
        <taxon>Prymnesiophyceae</taxon>
        <taxon>Isochrysidales</taxon>
        <taxon>Noelaerhabdaceae</taxon>
        <taxon>Emiliania</taxon>
    </lineage>
</organism>
<feature type="transmembrane region" description="Helical" evidence="2">
    <location>
        <begin position="193"/>
        <end position="211"/>
    </location>
</feature>
<dbReference type="GO" id="GO:0008324">
    <property type="term" value="F:monoatomic cation transmembrane transporter activity"/>
    <property type="evidence" value="ECO:0007669"/>
    <property type="project" value="InterPro"/>
</dbReference>
<evidence type="ECO:0000256" key="2">
    <source>
        <dbReference type="SAM" id="Phobius"/>
    </source>
</evidence>
<evidence type="ECO:0000256" key="1">
    <source>
        <dbReference type="SAM" id="Coils"/>
    </source>
</evidence>
<dbReference type="STRING" id="2903.R1FE20"/>
<keyword evidence="2" id="KW-0472">Membrane</keyword>
<dbReference type="PANTHER" id="PTHR41394:SF5">
    <property type="entry name" value="SLC41A_MGTE INTEGRAL MEMBRANE DOMAIN-CONTAINING PROTEIN"/>
    <property type="match status" value="1"/>
</dbReference>
<dbReference type="PaxDb" id="2903-EOD37290"/>
<reference evidence="3" key="2">
    <citation type="submission" date="2024-10" db="UniProtKB">
        <authorList>
            <consortium name="EnsemblProtists"/>
        </authorList>
    </citation>
    <scope>IDENTIFICATION</scope>
</reference>
<dbReference type="Gene3D" id="1.10.357.20">
    <property type="entry name" value="SLC41 divalent cation transporters, integral membrane domain"/>
    <property type="match status" value="1"/>
</dbReference>
<keyword evidence="2" id="KW-0812">Transmembrane</keyword>
<dbReference type="SUPFAM" id="SSF161093">
    <property type="entry name" value="MgtE membrane domain-like"/>
    <property type="match status" value="1"/>
</dbReference>
<dbReference type="AlphaFoldDB" id="A0A0D3KNF5"/>
<evidence type="ECO:0008006" key="5">
    <source>
        <dbReference type="Google" id="ProtNLM"/>
    </source>
</evidence>
<dbReference type="PANTHER" id="PTHR41394">
    <property type="entry name" value="MAGNESIUM TRANSPORTER MGTE"/>
    <property type="match status" value="1"/>
</dbReference>
<accession>A0A0D3KNF5</accession>
<dbReference type="KEGG" id="ehx:EMIHUDRAFT_225748"/>
<feature type="coiled-coil region" evidence="1">
    <location>
        <begin position="38"/>
        <end position="65"/>
    </location>
</feature>
<dbReference type="HOGENOM" id="CLU_1263571_0_0_1"/>
<feature type="transmembrane region" description="Helical" evidence="2">
    <location>
        <begin position="130"/>
        <end position="149"/>
    </location>
</feature>
<dbReference type="GeneID" id="17282560"/>
<keyword evidence="2" id="KW-1133">Transmembrane helix</keyword>
<reference evidence="4" key="1">
    <citation type="journal article" date="2013" name="Nature">
        <title>Pan genome of the phytoplankton Emiliania underpins its global distribution.</title>
        <authorList>
            <person name="Read B.A."/>
            <person name="Kegel J."/>
            <person name="Klute M.J."/>
            <person name="Kuo A."/>
            <person name="Lefebvre S.C."/>
            <person name="Maumus F."/>
            <person name="Mayer C."/>
            <person name="Miller J."/>
            <person name="Monier A."/>
            <person name="Salamov A."/>
            <person name="Young J."/>
            <person name="Aguilar M."/>
            <person name="Claverie J.M."/>
            <person name="Frickenhaus S."/>
            <person name="Gonzalez K."/>
            <person name="Herman E.K."/>
            <person name="Lin Y.C."/>
            <person name="Napier J."/>
            <person name="Ogata H."/>
            <person name="Sarno A.F."/>
            <person name="Shmutz J."/>
            <person name="Schroeder D."/>
            <person name="de Vargas C."/>
            <person name="Verret F."/>
            <person name="von Dassow P."/>
            <person name="Valentin K."/>
            <person name="Van de Peer Y."/>
            <person name="Wheeler G."/>
            <person name="Dacks J.B."/>
            <person name="Delwiche C.F."/>
            <person name="Dyhrman S.T."/>
            <person name="Glockner G."/>
            <person name="John U."/>
            <person name="Richards T."/>
            <person name="Worden A.Z."/>
            <person name="Zhang X."/>
            <person name="Grigoriev I.V."/>
            <person name="Allen A.E."/>
            <person name="Bidle K."/>
            <person name="Borodovsky M."/>
            <person name="Bowler C."/>
            <person name="Brownlee C."/>
            <person name="Cock J.M."/>
            <person name="Elias M."/>
            <person name="Gladyshev V.N."/>
            <person name="Groth M."/>
            <person name="Guda C."/>
            <person name="Hadaegh A."/>
            <person name="Iglesias-Rodriguez M.D."/>
            <person name="Jenkins J."/>
            <person name="Jones B.M."/>
            <person name="Lawson T."/>
            <person name="Leese F."/>
            <person name="Lindquist E."/>
            <person name="Lobanov A."/>
            <person name="Lomsadze A."/>
            <person name="Malik S.B."/>
            <person name="Marsh M.E."/>
            <person name="Mackinder L."/>
            <person name="Mock T."/>
            <person name="Mueller-Roeber B."/>
            <person name="Pagarete A."/>
            <person name="Parker M."/>
            <person name="Probert I."/>
            <person name="Quesneville H."/>
            <person name="Raines C."/>
            <person name="Rensing S.A."/>
            <person name="Riano-Pachon D.M."/>
            <person name="Richier S."/>
            <person name="Rokitta S."/>
            <person name="Shiraiwa Y."/>
            <person name="Soanes D.M."/>
            <person name="van der Giezen M."/>
            <person name="Wahlund T.M."/>
            <person name="Williams B."/>
            <person name="Wilson W."/>
            <person name="Wolfe G."/>
            <person name="Wurch L.L."/>
        </authorList>
    </citation>
    <scope>NUCLEOTIDE SEQUENCE</scope>
</reference>
<keyword evidence="4" id="KW-1185">Reference proteome</keyword>
<dbReference type="EnsemblProtists" id="EOD37290">
    <property type="protein sequence ID" value="EOD37290"/>
    <property type="gene ID" value="EMIHUDRAFT_225748"/>
</dbReference>
<keyword evidence="1" id="KW-0175">Coiled coil</keyword>
<dbReference type="Proteomes" id="UP000013827">
    <property type="component" value="Unassembled WGS sequence"/>
</dbReference>
<dbReference type="RefSeq" id="XP_005789719.1">
    <property type="nucleotide sequence ID" value="XM_005789662.1"/>
</dbReference>